<evidence type="ECO:0000313" key="3">
    <source>
        <dbReference type="Proteomes" id="UP000018144"/>
    </source>
</evidence>
<sequence length="107" mass="11435">MLSSLAIIILPLLTVATPAVGRGRGAWSNAAAGEQLCITSMPAVMYSNTTTTSDAQGMYVSATTVQLKCYTSGELVKGNKYWDLTTSGQYIHESAFKEECAFKLQAC</sequence>
<name>U4L6V2_PYROM</name>
<organism evidence="2 3">
    <name type="scientific">Pyronema omphalodes (strain CBS 100304)</name>
    <name type="common">Pyronema confluens</name>
    <dbReference type="NCBI Taxonomy" id="1076935"/>
    <lineage>
        <taxon>Eukaryota</taxon>
        <taxon>Fungi</taxon>
        <taxon>Dikarya</taxon>
        <taxon>Ascomycota</taxon>
        <taxon>Pezizomycotina</taxon>
        <taxon>Pezizomycetes</taxon>
        <taxon>Pezizales</taxon>
        <taxon>Pyronemataceae</taxon>
        <taxon>Pyronema</taxon>
    </lineage>
</organism>
<dbReference type="Proteomes" id="UP000018144">
    <property type="component" value="Unassembled WGS sequence"/>
</dbReference>
<dbReference type="OrthoDB" id="10298306at2759"/>
<feature type="signal peptide" evidence="1">
    <location>
        <begin position="1"/>
        <end position="21"/>
    </location>
</feature>
<keyword evidence="3" id="KW-1185">Reference proteome</keyword>
<proteinExistence type="predicted"/>
<accession>U4L6V2</accession>
<evidence type="ECO:0000313" key="2">
    <source>
        <dbReference type="EMBL" id="CCX12703.1"/>
    </source>
</evidence>
<feature type="chain" id="PRO_5004651712" evidence="1">
    <location>
        <begin position="22"/>
        <end position="107"/>
    </location>
</feature>
<dbReference type="EMBL" id="HF935723">
    <property type="protein sequence ID" value="CCX12703.1"/>
    <property type="molecule type" value="Genomic_DNA"/>
</dbReference>
<keyword evidence="1" id="KW-0732">Signal</keyword>
<gene>
    <name evidence="2" type="ORF">PCON_12297</name>
</gene>
<reference evidence="2 3" key="1">
    <citation type="journal article" date="2013" name="PLoS Genet.">
        <title>The genome and development-dependent transcriptomes of Pyronema confluens: a window into fungal evolution.</title>
        <authorList>
            <person name="Traeger S."/>
            <person name="Altegoer F."/>
            <person name="Freitag M."/>
            <person name="Gabaldon T."/>
            <person name="Kempken F."/>
            <person name="Kumar A."/>
            <person name="Marcet-Houben M."/>
            <person name="Poggeler S."/>
            <person name="Stajich J.E."/>
            <person name="Nowrousian M."/>
        </authorList>
    </citation>
    <scope>NUCLEOTIDE SEQUENCE [LARGE SCALE GENOMIC DNA]</scope>
    <source>
        <strain evidence="3">CBS 100304</strain>
        <tissue evidence="2">Vegetative mycelium</tissue>
    </source>
</reference>
<protein>
    <submittedName>
        <fullName evidence="2">Uncharacterized protein</fullName>
    </submittedName>
</protein>
<evidence type="ECO:0000256" key="1">
    <source>
        <dbReference type="SAM" id="SignalP"/>
    </source>
</evidence>
<dbReference type="AlphaFoldDB" id="U4L6V2"/>